<evidence type="ECO:0000256" key="1">
    <source>
        <dbReference type="ARBA" id="ARBA00022553"/>
    </source>
</evidence>
<dbReference type="InterPro" id="IPR001789">
    <property type="entry name" value="Sig_transdc_resp-reg_receiver"/>
</dbReference>
<dbReference type="RefSeq" id="WP_244723625.1">
    <property type="nucleotide sequence ID" value="NZ_CP095072.1"/>
</dbReference>
<sequence length="120" mass="13403">MNKTVLVVDDQIGIRLLLEEVIQQEGYQVELALNGKEALDKVKESKPDLMMLDYKLPIIDGSKLVKQLEEGGIIIPTIIMSGLPEKAKADVENLQSVKETIGKPFQLNDIRQLVNTMLSE</sequence>
<dbReference type="InterPro" id="IPR050595">
    <property type="entry name" value="Bact_response_regulator"/>
</dbReference>
<evidence type="ECO:0000256" key="2">
    <source>
        <dbReference type="PROSITE-ProRule" id="PRU00169"/>
    </source>
</evidence>
<feature type="modified residue" description="4-aspartylphosphate" evidence="2">
    <location>
        <position position="53"/>
    </location>
</feature>
<evidence type="ECO:0000313" key="5">
    <source>
        <dbReference type="Proteomes" id="UP000831782"/>
    </source>
</evidence>
<dbReference type="EMBL" id="CP095072">
    <property type="protein sequence ID" value="UOQ50231.1"/>
    <property type="molecule type" value="Genomic_DNA"/>
</dbReference>
<feature type="domain" description="Response regulatory" evidence="3">
    <location>
        <begin position="4"/>
        <end position="118"/>
    </location>
</feature>
<dbReference type="Proteomes" id="UP000831782">
    <property type="component" value="Chromosome"/>
</dbReference>
<dbReference type="PANTHER" id="PTHR44591">
    <property type="entry name" value="STRESS RESPONSE REGULATOR PROTEIN 1"/>
    <property type="match status" value="1"/>
</dbReference>
<evidence type="ECO:0000259" key="3">
    <source>
        <dbReference type="PROSITE" id="PS50110"/>
    </source>
</evidence>
<name>A0ABY4F706_9BACI</name>
<dbReference type="Gene3D" id="3.40.50.2300">
    <property type="match status" value="1"/>
</dbReference>
<proteinExistence type="predicted"/>
<dbReference type="SUPFAM" id="SSF52172">
    <property type="entry name" value="CheY-like"/>
    <property type="match status" value="1"/>
</dbReference>
<dbReference type="Pfam" id="PF00072">
    <property type="entry name" value="Response_reg"/>
    <property type="match status" value="1"/>
</dbReference>
<dbReference type="SMART" id="SM00448">
    <property type="entry name" value="REC"/>
    <property type="match status" value="1"/>
</dbReference>
<organism evidence="4 5">
    <name type="scientific">Gracilibacillus caseinilyticus</name>
    <dbReference type="NCBI Taxonomy" id="2932256"/>
    <lineage>
        <taxon>Bacteria</taxon>
        <taxon>Bacillati</taxon>
        <taxon>Bacillota</taxon>
        <taxon>Bacilli</taxon>
        <taxon>Bacillales</taxon>
        <taxon>Bacillaceae</taxon>
        <taxon>Gracilibacillus</taxon>
    </lineage>
</organism>
<dbReference type="PANTHER" id="PTHR44591:SF3">
    <property type="entry name" value="RESPONSE REGULATORY DOMAIN-CONTAINING PROTEIN"/>
    <property type="match status" value="1"/>
</dbReference>
<reference evidence="4 5" key="1">
    <citation type="submission" date="2022-04" db="EMBL/GenBank/DDBJ databases">
        <title>Gracilibacillus sp. isolated from saltern.</title>
        <authorList>
            <person name="Won M."/>
            <person name="Lee C.-M."/>
            <person name="Woen H.-Y."/>
            <person name="Kwon S.-W."/>
        </authorList>
    </citation>
    <scope>NUCLEOTIDE SEQUENCE [LARGE SCALE GENOMIC DNA]</scope>
    <source>
        <strain evidence="4 5">SSWR10-1</strain>
    </source>
</reference>
<keyword evidence="5" id="KW-1185">Reference proteome</keyword>
<protein>
    <submittedName>
        <fullName evidence="4">Response regulator</fullName>
    </submittedName>
</protein>
<evidence type="ECO:0000313" key="4">
    <source>
        <dbReference type="EMBL" id="UOQ50231.1"/>
    </source>
</evidence>
<gene>
    <name evidence="4" type="ORF">MUN88_09320</name>
</gene>
<keyword evidence="1 2" id="KW-0597">Phosphoprotein</keyword>
<dbReference type="InterPro" id="IPR011006">
    <property type="entry name" value="CheY-like_superfamily"/>
</dbReference>
<accession>A0ABY4F706</accession>
<dbReference type="PROSITE" id="PS50110">
    <property type="entry name" value="RESPONSE_REGULATORY"/>
    <property type="match status" value="1"/>
</dbReference>